<dbReference type="GO" id="GO:0006913">
    <property type="term" value="P:nucleocytoplasmic transport"/>
    <property type="evidence" value="ECO:0007669"/>
    <property type="project" value="TreeGrafter"/>
</dbReference>
<gene>
    <name evidence="4" type="ORF">HAND00432_LOCUS3311</name>
</gene>
<keyword evidence="3" id="KW-0677">Repeat</keyword>
<sequence length="322" mass="33432">MKRVEILEESDESGGEEAAEAAQVKVDFGVGGEASGLSGAARQQDGSGVSSAENVLLLPTPEASASVTVEDLQVCGEGIQDGEAIAVMARVLGSGNRPRNVSLSGNAITSTGASAVLTLIYRSLPAVESLDLSDNQINNECDRDLQELLTTHSLRHLNLSTNDLTSLSDWHLPLSSSLETLILANNDLGSACALDLAAALSSPTCSLVRLDLSNTGIDAEGAGMIGEFLKDNTALRSLKLNDNNCGEGAPAIAEHATGLRVLSLRNTGLTDVVAKKLVSALAVSRGSMMERVDCSNNSLCTDVARASVKGLKLVKKSAEVIF</sequence>
<dbReference type="EMBL" id="HBFX01005385">
    <property type="protein sequence ID" value="CAD8948793.1"/>
    <property type="molecule type" value="Transcribed_RNA"/>
</dbReference>
<evidence type="ECO:0000313" key="4">
    <source>
        <dbReference type="EMBL" id="CAD8948793.1"/>
    </source>
</evidence>
<keyword evidence="2" id="KW-0433">Leucine-rich repeat</keyword>
<dbReference type="SMART" id="SM00368">
    <property type="entry name" value="LRR_RI"/>
    <property type="match status" value="5"/>
</dbReference>
<dbReference type="InterPro" id="IPR032675">
    <property type="entry name" value="LRR_dom_sf"/>
</dbReference>
<name>A0A7S1DJF8_HEMAN</name>
<dbReference type="AlphaFoldDB" id="A0A7S1DJF8"/>
<dbReference type="GO" id="GO:0048471">
    <property type="term" value="C:perinuclear region of cytoplasm"/>
    <property type="evidence" value="ECO:0007669"/>
    <property type="project" value="TreeGrafter"/>
</dbReference>
<dbReference type="GO" id="GO:0005829">
    <property type="term" value="C:cytosol"/>
    <property type="evidence" value="ECO:0007669"/>
    <property type="project" value="TreeGrafter"/>
</dbReference>
<dbReference type="GO" id="GO:0031267">
    <property type="term" value="F:small GTPase binding"/>
    <property type="evidence" value="ECO:0007669"/>
    <property type="project" value="TreeGrafter"/>
</dbReference>
<dbReference type="Gene3D" id="3.80.10.10">
    <property type="entry name" value="Ribonuclease Inhibitor"/>
    <property type="match status" value="2"/>
</dbReference>
<dbReference type="PROSITE" id="PS51450">
    <property type="entry name" value="LRR"/>
    <property type="match status" value="1"/>
</dbReference>
<evidence type="ECO:0000256" key="2">
    <source>
        <dbReference type="ARBA" id="ARBA00022614"/>
    </source>
</evidence>
<dbReference type="Pfam" id="PF13516">
    <property type="entry name" value="LRR_6"/>
    <property type="match status" value="3"/>
</dbReference>
<dbReference type="PANTHER" id="PTHR24113:SF12">
    <property type="entry name" value="RAN GTPASE-ACTIVATING PROTEIN 1"/>
    <property type="match status" value="1"/>
</dbReference>
<dbReference type="GO" id="GO:0005634">
    <property type="term" value="C:nucleus"/>
    <property type="evidence" value="ECO:0007669"/>
    <property type="project" value="TreeGrafter"/>
</dbReference>
<protein>
    <submittedName>
        <fullName evidence="4">Uncharacterized protein</fullName>
    </submittedName>
</protein>
<organism evidence="4">
    <name type="scientific">Hemiselmis andersenii</name>
    <name type="common">Cryptophyte alga</name>
    <dbReference type="NCBI Taxonomy" id="464988"/>
    <lineage>
        <taxon>Eukaryota</taxon>
        <taxon>Cryptophyceae</taxon>
        <taxon>Cryptomonadales</taxon>
        <taxon>Hemiselmidaceae</taxon>
        <taxon>Hemiselmis</taxon>
    </lineage>
</organism>
<accession>A0A7S1DJF8</accession>
<dbReference type="SUPFAM" id="SSF52047">
    <property type="entry name" value="RNI-like"/>
    <property type="match status" value="1"/>
</dbReference>
<evidence type="ECO:0000256" key="1">
    <source>
        <dbReference type="ARBA" id="ARBA00022468"/>
    </source>
</evidence>
<dbReference type="PANTHER" id="PTHR24113">
    <property type="entry name" value="RAN GTPASE-ACTIVATING PROTEIN 1"/>
    <property type="match status" value="1"/>
</dbReference>
<proteinExistence type="predicted"/>
<evidence type="ECO:0000256" key="3">
    <source>
        <dbReference type="ARBA" id="ARBA00022737"/>
    </source>
</evidence>
<reference evidence="4" key="1">
    <citation type="submission" date="2021-01" db="EMBL/GenBank/DDBJ databases">
        <authorList>
            <person name="Corre E."/>
            <person name="Pelletier E."/>
            <person name="Niang G."/>
            <person name="Scheremetjew M."/>
            <person name="Finn R."/>
            <person name="Kale V."/>
            <person name="Holt S."/>
            <person name="Cochrane G."/>
            <person name="Meng A."/>
            <person name="Brown T."/>
            <person name="Cohen L."/>
        </authorList>
    </citation>
    <scope>NUCLEOTIDE SEQUENCE</scope>
    <source>
        <strain evidence="4">CCMP644</strain>
    </source>
</reference>
<dbReference type="InterPro" id="IPR027038">
    <property type="entry name" value="RanGap"/>
</dbReference>
<dbReference type="GO" id="GO:0005096">
    <property type="term" value="F:GTPase activator activity"/>
    <property type="evidence" value="ECO:0007669"/>
    <property type="project" value="UniProtKB-KW"/>
</dbReference>
<keyword evidence="1" id="KW-0343">GTPase activation</keyword>
<dbReference type="InterPro" id="IPR001611">
    <property type="entry name" value="Leu-rich_rpt"/>
</dbReference>